<reference evidence="8 10" key="2">
    <citation type="journal article" date="2013" name="Nature">
        <title>Insights into bilaterian evolution from three spiralian genomes.</title>
        <authorList>
            <person name="Simakov O."/>
            <person name="Marletaz F."/>
            <person name="Cho S.J."/>
            <person name="Edsinger-Gonzales E."/>
            <person name="Havlak P."/>
            <person name="Hellsten U."/>
            <person name="Kuo D.H."/>
            <person name="Larsson T."/>
            <person name="Lv J."/>
            <person name="Arendt D."/>
            <person name="Savage R."/>
            <person name="Osoegawa K."/>
            <person name="de Jong P."/>
            <person name="Grimwood J."/>
            <person name="Chapman J.A."/>
            <person name="Shapiro H."/>
            <person name="Aerts A."/>
            <person name="Otillar R.P."/>
            <person name="Terry A.Y."/>
            <person name="Boore J.L."/>
            <person name="Grigoriev I.V."/>
            <person name="Lindberg D.R."/>
            <person name="Seaver E.C."/>
            <person name="Weisblat D.A."/>
            <person name="Putnam N.H."/>
            <person name="Rokhsar D.S."/>
        </authorList>
    </citation>
    <scope>NUCLEOTIDE SEQUENCE</scope>
</reference>
<feature type="compositionally biased region" description="Acidic residues" evidence="6">
    <location>
        <begin position="164"/>
        <end position="176"/>
    </location>
</feature>
<dbReference type="PANTHER" id="PTHR16119">
    <property type="entry name" value="TRANSMEMBRANE PROTEIN 144"/>
    <property type="match status" value="1"/>
</dbReference>
<feature type="transmembrane region" description="Helical" evidence="7">
    <location>
        <begin position="80"/>
        <end position="99"/>
    </location>
</feature>
<accession>T1G9R3</accession>
<dbReference type="EnsemblMetazoa" id="HelroT99188">
    <property type="protein sequence ID" value="HelroP99188"/>
    <property type="gene ID" value="HelroG99188"/>
</dbReference>
<evidence type="ECO:0000256" key="2">
    <source>
        <dbReference type="ARBA" id="ARBA00005731"/>
    </source>
</evidence>
<dbReference type="eggNOG" id="ENOG502QR0F">
    <property type="taxonomic scope" value="Eukaryota"/>
</dbReference>
<evidence type="ECO:0000313" key="10">
    <source>
        <dbReference type="Proteomes" id="UP000015101"/>
    </source>
</evidence>
<feature type="transmembrane region" description="Helical" evidence="7">
    <location>
        <begin position="52"/>
        <end position="74"/>
    </location>
</feature>
<dbReference type="GO" id="GO:0015144">
    <property type="term" value="F:carbohydrate transmembrane transporter activity"/>
    <property type="evidence" value="ECO:0007669"/>
    <property type="project" value="InterPro"/>
</dbReference>
<dbReference type="HOGENOM" id="CLU_031844_1_0_1"/>
<reference evidence="10" key="1">
    <citation type="submission" date="2012-12" db="EMBL/GenBank/DDBJ databases">
        <authorList>
            <person name="Hellsten U."/>
            <person name="Grimwood J."/>
            <person name="Chapman J.A."/>
            <person name="Shapiro H."/>
            <person name="Aerts A."/>
            <person name="Otillar R.P."/>
            <person name="Terry A.Y."/>
            <person name="Boore J.L."/>
            <person name="Simakov O."/>
            <person name="Marletaz F."/>
            <person name="Cho S.-J."/>
            <person name="Edsinger-Gonzales E."/>
            <person name="Havlak P."/>
            <person name="Kuo D.-H."/>
            <person name="Larsson T."/>
            <person name="Lv J."/>
            <person name="Arendt D."/>
            <person name="Savage R."/>
            <person name="Osoegawa K."/>
            <person name="de Jong P."/>
            <person name="Lindberg D.R."/>
            <person name="Seaver E.C."/>
            <person name="Weisblat D.A."/>
            <person name="Putnam N.H."/>
            <person name="Grigoriev I.V."/>
            <person name="Rokhsar D.S."/>
        </authorList>
    </citation>
    <scope>NUCLEOTIDE SEQUENCE</scope>
</reference>
<dbReference type="AlphaFoldDB" id="T1G9R3"/>
<feature type="transmembrane region" description="Helical" evidence="7">
    <location>
        <begin position="283"/>
        <end position="306"/>
    </location>
</feature>
<organism evidence="9 10">
    <name type="scientific">Helobdella robusta</name>
    <name type="common">Californian leech</name>
    <dbReference type="NCBI Taxonomy" id="6412"/>
    <lineage>
        <taxon>Eukaryota</taxon>
        <taxon>Metazoa</taxon>
        <taxon>Spiralia</taxon>
        <taxon>Lophotrochozoa</taxon>
        <taxon>Annelida</taxon>
        <taxon>Clitellata</taxon>
        <taxon>Hirudinea</taxon>
        <taxon>Rhynchobdellida</taxon>
        <taxon>Glossiphoniidae</taxon>
        <taxon>Helobdella</taxon>
    </lineage>
</organism>
<dbReference type="Pfam" id="PF07857">
    <property type="entry name" value="TMEM144"/>
    <property type="match status" value="1"/>
</dbReference>
<name>T1G9R3_HELRO</name>
<comment type="similarity">
    <text evidence="2">Belongs to the TMEM144 family.</text>
</comment>
<feature type="transmembrane region" description="Helical" evidence="7">
    <location>
        <begin position="220"/>
        <end position="240"/>
    </location>
</feature>
<dbReference type="InterPro" id="IPR010651">
    <property type="entry name" value="Sugar_transport"/>
</dbReference>
<evidence type="ECO:0000256" key="3">
    <source>
        <dbReference type="ARBA" id="ARBA00022692"/>
    </source>
</evidence>
<feature type="transmembrane region" description="Helical" evidence="7">
    <location>
        <begin position="256"/>
        <end position="276"/>
    </location>
</feature>
<keyword evidence="3 7" id="KW-0812">Transmembrane</keyword>
<feature type="transmembrane region" description="Helical" evidence="7">
    <location>
        <begin position="318"/>
        <end position="336"/>
    </location>
</feature>
<feature type="transmembrane region" description="Helical" evidence="7">
    <location>
        <begin position="139"/>
        <end position="158"/>
    </location>
</feature>
<keyword evidence="5 7" id="KW-0472">Membrane</keyword>
<evidence type="ECO:0000256" key="1">
    <source>
        <dbReference type="ARBA" id="ARBA00004141"/>
    </source>
</evidence>
<comment type="subcellular location">
    <subcellularLocation>
        <location evidence="1">Membrane</location>
        <topology evidence="1">Multi-pass membrane protein</topology>
    </subcellularLocation>
</comment>
<feature type="transmembrane region" description="Helical" evidence="7">
    <location>
        <begin position="108"/>
        <end position="127"/>
    </location>
</feature>
<dbReference type="Proteomes" id="UP000015101">
    <property type="component" value="Unassembled WGS sequence"/>
</dbReference>
<evidence type="ECO:0000313" key="9">
    <source>
        <dbReference type="EnsemblMetazoa" id="HelroP99188"/>
    </source>
</evidence>
<dbReference type="InParanoid" id="T1G9R3"/>
<keyword evidence="10" id="KW-1185">Reference proteome</keyword>
<feature type="compositionally biased region" description="Polar residues" evidence="6">
    <location>
        <begin position="190"/>
        <end position="199"/>
    </location>
</feature>
<dbReference type="CTD" id="20217809"/>
<dbReference type="GO" id="GO:0016020">
    <property type="term" value="C:membrane"/>
    <property type="evidence" value="ECO:0007669"/>
    <property type="project" value="UniProtKB-SubCell"/>
</dbReference>
<feature type="region of interest" description="Disordered" evidence="6">
    <location>
        <begin position="164"/>
        <end position="199"/>
    </location>
</feature>
<evidence type="ECO:0000313" key="8">
    <source>
        <dbReference type="EMBL" id="ESO05399.1"/>
    </source>
</evidence>
<dbReference type="RefSeq" id="XP_009016714.1">
    <property type="nucleotide sequence ID" value="XM_009018466.1"/>
</dbReference>
<keyword evidence="4 7" id="KW-1133">Transmembrane helix</keyword>
<feature type="transmembrane region" description="Helical" evidence="7">
    <location>
        <begin position="20"/>
        <end position="40"/>
    </location>
</feature>
<sequence length="366" mass="39621">MESTTFSPSNSTDGTPEGPSVAVGYVAVAITVILFGSNYIPVKKFYSGNGMFFQWILCTGVWSTGMITAGIRGFKEFEALPLIGGALWCTANLTSVPIINSIGLGKGLLVWGSFNLLSGWASSRYGWFGVKDQAPQNKAMNYAGVSLCLISASIYLFIKTSGNEDEDETDSADSDINEFSVESNNRKSDPNYSSKSFTITPDEDNQPFYKKSYFLKIKGTLMAVIAGIMYGLVFIPVVYLKDNVPGSSQNGLDYVFPHYCGILSASTIYFIAYSIVSKNNPIIYSNIIFPGYVSGLMWGTACIGWFIANDALSESISFPIVATIPGIIAALWGLFFREITGWKNYLVLAVAIIIGMAGSILTGLSK</sequence>
<dbReference type="OMA" id="ICSFAPG"/>
<gene>
    <name evidence="9" type="primary">20217809</name>
    <name evidence="8" type="ORF">HELRODRAFT_99188</name>
</gene>
<evidence type="ECO:0000256" key="6">
    <source>
        <dbReference type="SAM" id="MobiDB-lite"/>
    </source>
</evidence>
<dbReference type="KEGG" id="hro:HELRODRAFT_99188"/>
<protein>
    <recommendedName>
        <fullName evidence="11">Transmembrane protein 144</fullName>
    </recommendedName>
</protein>
<proteinExistence type="inferred from homology"/>
<feature type="transmembrane region" description="Helical" evidence="7">
    <location>
        <begin position="345"/>
        <end position="364"/>
    </location>
</feature>
<evidence type="ECO:0008006" key="11">
    <source>
        <dbReference type="Google" id="ProtNLM"/>
    </source>
</evidence>
<evidence type="ECO:0000256" key="7">
    <source>
        <dbReference type="SAM" id="Phobius"/>
    </source>
</evidence>
<evidence type="ECO:0000256" key="5">
    <source>
        <dbReference type="ARBA" id="ARBA00023136"/>
    </source>
</evidence>
<evidence type="ECO:0000256" key="4">
    <source>
        <dbReference type="ARBA" id="ARBA00022989"/>
    </source>
</evidence>
<dbReference type="PANTHER" id="PTHR16119:SF17">
    <property type="entry name" value="TRANSMEMBRANE PROTEIN 144"/>
    <property type="match status" value="1"/>
</dbReference>
<reference evidence="9" key="3">
    <citation type="submission" date="2015-06" db="UniProtKB">
        <authorList>
            <consortium name="EnsemblMetazoa"/>
        </authorList>
    </citation>
    <scope>IDENTIFICATION</scope>
</reference>
<dbReference type="OrthoDB" id="426527at2759"/>
<dbReference type="GeneID" id="20217809"/>
<dbReference type="InterPro" id="IPR012435">
    <property type="entry name" value="TMEM144"/>
</dbReference>
<dbReference type="EMBL" id="KB096365">
    <property type="protein sequence ID" value="ESO05399.1"/>
    <property type="molecule type" value="Genomic_DNA"/>
</dbReference>
<dbReference type="EMBL" id="AMQM01003934">
    <property type="status" value="NOT_ANNOTATED_CDS"/>
    <property type="molecule type" value="Genomic_DNA"/>
</dbReference>